<sequence>MKLLRLILPGIAMIASTYGLARFSFGLLLPDIQDSLQFSNLTSGTISALFYVAFCFTITISTIITIKKGPRKMIFAASLATLFGLLLMGLAPNIYILGLGVLLAGASTGLVSPPYGAAISLWIEEKKQGTANTWINSGTSIGIILSGLGALLLTPHWRITYFIYALLTFITLLWNLKIIPKQSMYSTRMVLKRGDYSIKGVEGSVKLSTASVVLGICSAAFWTFSRSFFESAGSYEDWQLSIFWVVIGSLGILGGFSGSLIEKKGLAFSYRIATVLLSFAFILLAVSPEKWFIAYSAAGLFGGSYIFLTGVLLVWGIRVFIHNASLGIGVPFLLLAVGQVIGSLSAGLCIGFFGYAFTFILFGCASLIASFINPKKKQTSPSI</sequence>
<organism evidence="9 10">
    <name type="scientific">Virgibacillus pantothenticus</name>
    <dbReference type="NCBI Taxonomy" id="1473"/>
    <lineage>
        <taxon>Bacteria</taxon>
        <taxon>Bacillati</taxon>
        <taxon>Bacillota</taxon>
        <taxon>Bacilli</taxon>
        <taxon>Bacillales</taxon>
        <taxon>Bacillaceae</taxon>
        <taxon>Virgibacillus</taxon>
    </lineage>
</organism>
<dbReference type="Pfam" id="PF07690">
    <property type="entry name" value="MFS_1"/>
    <property type="match status" value="1"/>
</dbReference>
<evidence type="ECO:0000256" key="5">
    <source>
        <dbReference type="ARBA" id="ARBA00022989"/>
    </source>
</evidence>
<gene>
    <name evidence="9" type="ORF">AFK71_18145</name>
</gene>
<keyword evidence="3" id="KW-1003">Cell membrane</keyword>
<feature type="transmembrane region" description="Helical" evidence="7">
    <location>
        <begin position="352"/>
        <end position="372"/>
    </location>
</feature>
<evidence type="ECO:0000256" key="2">
    <source>
        <dbReference type="ARBA" id="ARBA00022448"/>
    </source>
</evidence>
<dbReference type="InterPro" id="IPR020846">
    <property type="entry name" value="MFS_dom"/>
</dbReference>
<dbReference type="PANTHER" id="PTHR43124:SF3">
    <property type="entry name" value="CHLORAMPHENICOL EFFLUX PUMP RV0191"/>
    <property type="match status" value="1"/>
</dbReference>
<feature type="transmembrane region" description="Helical" evidence="7">
    <location>
        <begin position="7"/>
        <end position="28"/>
    </location>
</feature>
<feature type="transmembrane region" description="Helical" evidence="7">
    <location>
        <begin position="159"/>
        <end position="179"/>
    </location>
</feature>
<dbReference type="EMBL" id="LGTO01000007">
    <property type="protein sequence ID" value="KNE20305.1"/>
    <property type="molecule type" value="Genomic_DNA"/>
</dbReference>
<keyword evidence="4 7" id="KW-0812">Transmembrane</keyword>
<keyword evidence="6 7" id="KW-0472">Membrane</keyword>
<dbReference type="RefSeq" id="WP_050352876.1">
    <property type="nucleotide sequence ID" value="NZ_CP073011.1"/>
</dbReference>
<accession>A0A0L0QNU4</accession>
<dbReference type="AlphaFoldDB" id="A0A0L0QNU4"/>
<dbReference type="Gene3D" id="1.20.1250.20">
    <property type="entry name" value="MFS general substrate transporter like domains"/>
    <property type="match status" value="1"/>
</dbReference>
<dbReference type="PANTHER" id="PTHR43124">
    <property type="entry name" value="PURINE EFFLUX PUMP PBUE"/>
    <property type="match status" value="1"/>
</dbReference>
<dbReference type="Proteomes" id="UP000036780">
    <property type="component" value="Unassembled WGS sequence"/>
</dbReference>
<evidence type="ECO:0000256" key="3">
    <source>
        <dbReference type="ARBA" id="ARBA00022475"/>
    </source>
</evidence>
<evidence type="ECO:0000313" key="9">
    <source>
        <dbReference type="EMBL" id="KNE20305.1"/>
    </source>
</evidence>
<dbReference type="PROSITE" id="PS50850">
    <property type="entry name" value="MFS"/>
    <property type="match status" value="1"/>
</dbReference>
<feature type="transmembrane region" description="Helical" evidence="7">
    <location>
        <begin position="242"/>
        <end position="261"/>
    </location>
</feature>
<dbReference type="GO" id="GO:0022857">
    <property type="term" value="F:transmembrane transporter activity"/>
    <property type="evidence" value="ECO:0007669"/>
    <property type="project" value="InterPro"/>
</dbReference>
<feature type="transmembrane region" description="Helical" evidence="7">
    <location>
        <begin position="292"/>
        <end position="314"/>
    </location>
</feature>
<dbReference type="InterPro" id="IPR011701">
    <property type="entry name" value="MFS"/>
</dbReference>
<evidence type="ECO:0000256" key="6">
    <source>
        <dbReference type="ARBA" id="ARBA00023136"/>
    </source>
</evidence>
<feature type="transmembrane region" description="Helical" evidence="7">
    <location>
        <begin position="268"/>
        <end position="286"/>
    </location>
</feature>
<keyword evidence="5 7" id="KW-1133">Transmembrane helix</keyword>
<dbReference type="GO" id="GO:0005886">
    <property type="term" value="C:plasma membrane"/>
    <property type="evidence" value="ECO:0007669"/>
    <property type="project" value="UniProtKB-SubCell"/>
</dbReference>
<comment type="caution">
    <text evidence="9">The sequence shown here is derived from an EMBL/GenBank/DDBJ whole genome shotgun (WGS) entry which is preliminary data.</text>
</comment>
<feature type="transmembrane region" description="Helical" evidence="7">
    <location>
        <begin position="134"/>
        <end position="153"/>
    </location>
</feature>
<evidence type="ECO:0000259" key="8">
    <source>
        <dbReference type="PROSITE" id="PS50850"/>
    </source>
</evidence>
<dbReference type="OrthoDB" id="2957247at2"/>
<comment type="subcellular location">
    <subcellularLocation>
        <location evidence="1">Cell membrane</location>
        <topology evidence="1">Multi-pass membrane protein</topology>
    </subcellularLocation>
</comment>
<dbReference type="InterPro" id="IPR050189">
    <property type="entry name" value="MFS_Efflux_Transporters"/>
</dbReference>
<protein>
    <submittedName>
        <fullName evidence="9">MFS transporter</fullName>
    </submittedName>
</protein>
<dbReference type="GeneID" id="66870550"/>
<dbReference type="PATRIC" id="fig|1473.5.peg.2357"/>
<feature type="domain" description="Major facilitator superfamily (MFS) profile" evidence="8">
    <location>
        <begin position="5"/>
        <end position="381"/>
    </location>
</feature>
<proteinExistence type="predicted"/>
<dbReference type="InterPro" id="IPR036259">
    <property type="entry name" value="MFS_trans_sf"/>
</dbReference>
<feature type="transmembrane region" description="Helical" evidence="7">
    <location>
        <begin position="48"/>
        <end position="66"/>
    </location>
</feature>
<name>A0A0L0QNU4_VIRPA</name>
<feature type="transmembrane region" description="Helical" evidence="7">
    <location>
        <begin position="97"/>
        <end position="122"/>
    </location>
</feature>
<keyword evidence="10" id="KW-1185">Reference proteome</keyword>
<evidence type="ECO:0000313" key="10">
    <source>
        <dbReference type="Proteomes" id="UP000036780"/>
    </source>
</evidence>
<feature type="transmembrane region" description="Helical" evidence="7">
    <location>
        <begin position="200"/>
        <end position="222"/>
    </location>
</feature>
<evidence type="ECO:0000256" key="1">
    <source>
        <dbReference type="ARBA" id="ARBA00004651"/>
    </source>
</evidence>
<evidence type="ECO:0000256" key="4">
    <source>
        <dbReference type="ARBA" id="ARBA00022692"/>
    </source>
</evidence>
<feature type="transmembrane region" description="Helical" evidence="7">
    <location>
        <begin position="326"/>
        <end position="346"/>
    </location>
</feature>
<keyword evidence="2" id="KW-0813">Transport</keyword>
<feature type="transmembrane region" description="Helical" evidence="7">
    <location>
        <begin position="73"/>
        <end position="91"/>
    </location>
</feature>
<reference evidence="10" key="1">
    <citation type="submission" date="2015-07" db="EMBL/GenBank/DDBJ databases">
        <title>Fjat-10053 dsm26.</title>
        <authorList>
            <person name="Liu B."/>
            <person name="Wang J."/>
            <person name="Zhu Y."/>
            <person name="Liu G."/>
            <person name="Chen Q."/>
            <person name="Chen Z."/>
            <person name="Lan J."/>
            <person name="Che J."/>
            <person name="Ge C."/>
            <person name="Shi H."/>
            <person name="Pan Z."/>
            <person name="Liu X."/>
        </authorList>
    </citation>
    <scope>NUCLEOTIDE SEQUENCE [LARGE SCALE GENOMIC DNA]</scope>
    <source>
        <strain evidence="10">DSM 26</strain>
    </source>
</reference>
<evidence type="ECO:0000256" key="7">
    <source>
        <dbReference type="SAM" id="Phobius"/>
    </source>
</evidence>
<dbReference type="SUPFAM" id="SSF103473">
    <property type="entry name" value="MFS general substrate transporter"/>
    <property type="match status" value="1"/>
</dbReference>